<dbReference type="NCBIfam" id="TIGR00328">
    <property type="entry name" value="flhB"/>
    <property type="match status" value="1"/>
</dbReference>
<dbReference type="FunFam" id="3.40.1690.10:FF:000001">
    <property type="entry name" value="Flagellar biosynthetic protein FlhB"/>
    <property type="match status" value="1"/>
</dbReference>
<evidence type="ECO:0000256" key="11">
    <source>
        <dbReference type="ARBA" id="ARBA00023225"/>
    </source>
</evidence>
<evidence type="ECO:0000256" key="14">
    <source>
        <dbReference type="SAM" id="MobiDB-lite"/>
    </source>
</evidence>
<evidence type="ECO:0000256" key="12">
    <source>
        <dbReference type="ARBA" id="ARBA00025078"/>
    </source>
</evidence>
<feature type="transmembrane region" description="Helical" evidence="13">
    <location>
        <begin position="94"/>
        <end position="118"/>
    </location>
</feature>
<dbReference type="Gene3D" id="3.40.1690.10">
    <property type="entry name" value="secretion proteins EscU"/>
    <property type="match status" value="1"/>
</dbReference>
<evidence type="ECO:0000256" key="2">
    <source>
        <dbReference type="ARBA" id="ARBA00010690"/>
    </source>
</evidence>
<keyword evidence="15" id="KW-0282">Flagellum</keyword>
<evidence type="ECO:0000256" key="5">
    <source>
        <dbReference type="ARBA" id="ARBA00022475"/>
    </source>
</evidence>
<dbReference type="AlphaFoldDB" id="A0A212QUY9"/>
<evidence type="ECO:0000256" key="9">
    <source>
        <dbReference type="ARBA" id="ARBA00022989"/>
    </source>
</evidence>
<feature type="transmembrane region" description="Helical" evidence="13">
    <location>
        <begin position="194"/>
        <end position="213"/>
    </location>
</feature>
<feature type="transmembrane region" description="Helical" evidence="13">
    <location>
        <begin position="151"/>
        <end position="174"/>
    </location>
</feature>
<keyword evidence="10 13" id="KW-0472">Membrane</keyword>
<dbReference type="InterPro" id="IPR029025">
    <property type="entry name" value="T3SS_substrate_exporter_C"/>
</dbReference>
<dbReference type="Proteomes" id="UP000197065">
    <property type="component" value="Unassembled WGS sequence"/>
</dbReference>
<dbReference type="GO" id="GO:0005886">
    <property type="term" value="C:plasma membrane"/>
    <property type="evidence" value="ECO:0007669"/>
    <property type="project" value="UniProtKB-SubCell"/>
</dbReference>
<comment type="subcellular location">
    <subcellularLocation>
        <location evidence="1">Cell membrane</location>
        <topology evidence="1">Multi-pass membrane protein</topology>
    </subcellularLocation>
</comment>
<name>A0A212QUY9_9PROT</name>
<keyword evidence="15" id="KW-0969">Cilium</keyword>
<evidence type="ECO:0000256" key="1">
    <source>
        <dbReference type="ARBA" id="ARBA00004651"/>
    </source>
</evidence>
<dbReference type="PRINTS" id="PR00950">
    <property type="entry name" value="TYPE3IMSPROT"/>
</dbReference>
<keyword evidence="8 13" id="KW-0653">Protein transport</keyword>
<dbReference type="PANTHER" id="PTHR30531:SF12">
    <property type="entry name" value="FLAGELLAR BIOSYNTHETIC PROTEIN FLHB"/>
    <property type="match status" value="1"/>
</dbReference>
<keyword evidence="11 13" id="KW-1006">Bacterial flagellum protein export</keyword>
<evidence type="ECO:0000256" key="7">
    <source>
        <dbReference type="ARBA" id="ARBA00022795"/>
    </source>
</evidence>
<dbReference type="GO" id="GO:0044780">
    <property type="term" value="P:bacterial-type flagellum assembly"/>
    <property type="evidence" value="ECO:0007669"/>
    <property type="project" value="InterPro"/>
</dbReference>
<dbReference type="RefSeq" id="WP_088560559.1">
    <property type="nucleotide sequence ID" value="NZ_FYEH01000003.1"/>
</dbReference>
<evidence type="ECO:0000313" key="16">
    <source>
        <dbReference type="Proteomes" id="UP000197065"/>
    </source>
</evidence>
<dbReference type="EMBL" id="FYEH01000003">
    <property type="protein sequence ID" value="SNB63500.1"/>
    <property type="molecule type" value="Genomic_DNA"/>
</dbReference>
<keyword evidence="6 13" id="KW-0812">Transmembrane</keyword>
<evidence type="ECO:0000256" key="3">
    <source>
        <dbReference type="ARBA" id="ARBA00021622"/>
    </source>
</evidence>
<dbReference type="InterPro" id="IPR006136">
    <property type="entry name" value="FlhB"/>
</dbReference>
<reference evidence="15 16" key="1">
    <citation type="submission" date="2017-06" db="EMBL/GenBank/DDBJ databases">
        <authorList>
            <person name="Kim H.J."/>
            <person name="Triplett B.A."/>
        </authorList>
    </citation>
    <scope>NUCLEOTIDE SEQUENCE [LARGE SCALE GENOMIC DNA]</scope>
    <source>
        <strain evidence="15 16">B29T1</strain>
    </source>
</reference>
<dbReference type="Pfam" id="PF01312">
    <property type="entry name" value="Bac_export_2"/>
    <property type="match status" value="1"/>
</dbReference>
<protein>
    <recommendedName>
        <fullName evidence="3 13">Flagellar biosynthetic protein FlhB</fullName>
    </recommendedName>
</protein>
<comment type="function">
    <text evidence="12 13">Required for formation of the rod structure in the basal body of the flagellar apparatus. Together with FliI and FliH, may constitute the export apparatus of flagellin.</text>
</comment>
<keyword evidence="15" id="KW-0966">Cell projection</keyword>
<sequence length="356" mass="37807">MAEGGDDQDRTEQASAHKLDKAREEGKVAVSREVASAFVVVVAATGLALALPPLAGNAAGTLAAILAHAGSMRPTANDMRAACLELALNVGLPLLAILTAFAAATILATVAQGAFVVSTKALQPKLERLSPLAGLKRLVSPTMLKEFCKNLLKLAIIGTTAYLALAPSIGTLALLPGLALPALLALLAQVVGRLFLWTAGATLALAALDWFLTRQKFLRDMRMSKKEMADEHKEQDGDPHIKGKLKQIRMQRARNRMMAEVPKATVVITNPTHFAVALRYDQTTPAPIVIAKGADAVALRIRELAAANGVPVIESPPLARALYRQVELDRVIPTEHYQAVAEIIAAIMRVGRIATA</sequence>
<accession>A0A212QUY9</accession>
<evidence type="ECO:0000256" key="8">
    <source>
        <dbReference type="ARBA" id="ARBA00022927"/>
    </source>
</evidence>
<feature type="compositionally biased region" description="Basic and acidic residues" evidence="14">
    <location>
        <begin position="7"/>
        <end position="22"/>
    </location>
</feature>
<keyword evidence="7 13" id="KW-1005">Bacterial flagellum biogenesis</keyword>
<evidence type="ECO:0000313" key="15">
    <source>
        <dbReference type="EMBL" id="SNB63500.1"/>
    </source>
</evidence>
<evidence type="ECO:0000256" key="6">
    <source>
        <dbReference type="ARBA" id="ARBA00022692"/>
    </source>
</evidence>
<proteinExistence type="inferred from homology"/>
<organism evidence="15 16">
    <name type="scientific">Arboricoccus pini</name>
    <dbReference type="NCBI Taxonomy" id="1963835"/>
    <lineage>
        <taxon>Bacteria</taxon>
        <taxon>Pseudomonadati</taxon>
        <taxon>Pseudomonadota</taxon>
        <taxon>Alphaproteobacteria</taxon>
        <taxon>Geminicoccales</taxon>
        <taxon>Geminicoccaceae</taxon>
        <taxon>Arboricoccus</taxon>
    </lineage>
</organism>
<keyword evidence="5 13" id="KW-1003">Cell membrane</keyword>
<dbReference type="SUPFAM" id="SSF160544">
    <property type="entry name" value="EscU C-terminal domain-like"/>
    <property type="match status" value="1"/>
</dbReference>
<keyword evidence="9 13" id="KW-1133">Transmembrane helix</keyword>
<gene>
    <name evidence="13" type="primary">flhB</name>
    <name evidence="15" type="ORF">SAMN07250955_103346</name>
</gene>
<comment type="similarity">
    <text evidence="2 13">Belongs to the type III secretion exporter family.</text>
</comment>
<dbReference type="OrthoDB" id="9807950at2"/>
<evidence type="ECO:0000256" key="13">
    <source>
        <dbReference type="RuleBase" id="RU364091"/>
    </source>
</evidence>
<feature type="region of interest" description="Disordered" evidence="14">
    <location>
        <begin position="1"/>
        <end position="22"/>
    </location>
</feature>
<keyword evidence="4 13" id="KW-0813">Transport</keyword>
<dbReference type="PANTHER" id="PTHR30531">
    <property type="entry name" value="FLAGELLAR BIOSYNTHETIC PROTEIN FLHB"/>
    <property type="match status" value="1"/>
</dbReference>
<feature type="transmembrane region" description="Helical" evidence="13">
    <location>
        <begin position="34"/>
        <end position="55"/>
    </location>
</feature>
<keyword evidence="16" id="KW-1185">Reference proteome</keyword>
<evidence type="ECO:0000256" key="10">
    <source>
        <dbReference type="ARBA" id="ARBA00023136"/>
    </source>
</evidence>
<dbReference type="GO" id="GO:0009306">
    <property type="term" value="P:protein secretion"/>
    <property type="evidence" value="ECO:0007669"/>
    <property type="project" value="InterPro"/>
</dbReference>
<evidence type="ECO:0000256" key="4">
    <source>
        <dbReference type="ARBA" id="ARBA00022448"/>
    </source>
</evidence>
<dbReference type="InterPro" id="IPR006135">
    <property type="entry name" value="T3SS_substrate_exporter"/>
</dbReference>